<dbReference type="EMBL" id="JAAQQR010000012">
    <property type="protein sequence ID" value="NID06840.1"/>
    <property type="molecule type" value="Genomic_DNA"/>
</dbReference>
<comment type="caution">
    <text evidence="2">The sequence shown here is derived from an EMBL/GenBank/DDBJ whole genome shotgun (WGS) entry which is preliminary data.</text>
</comment>
<dbReference type="RefSeq" id="WP_167022930.1">
    <property type="nucleotide sequence ID" value="NZ_JAAQQR010000012.1"/>
</dbReference>
<organism evidence="2 3">
    <name type="scientific">Luteibacter jiangsuensis</name>
    <dbReference type="NCBI Taxonomy" id="637577"/>
    <lineage>
        <taxon>Bacteria</taxon>
        <taxon>Pseudomonadati</taxon>
        <taxon>Pseudomonadota</taxon>
        <taxon>Gammaproteobacteria</taxon>
        <taxon>Lysobacterales</taxon>
        <taxon>Rhodanobacteraceae</taxon>
        <taxon>Luteibacter</taxon>
    </lineage>
</organism>
<gene>
    <name evidence="2" type="ORF">HBF26_18280</name>
</gene>
<keyword evidence="3" id="KW-1185">Reference proteome</keyword>
<evidence type="ECO:0000313" key="3">
    <source>
        <dbReference type="Proteomes" id="UP001429601"/>
    </source>
</evidence>
<evidence type="ECO:0000313" key="2">
    <source>
        <dbReference type="EMBL" id="NID06840.1"/>
    </source>
</evidence>
<accession>A0ABX0Q8Q3</accession>
<evidence type="ECO:0000256" key="1">
    <source>
        <dbReference type="SAM" id="SignalP"/>
    </source>
</evidence>
<feature type="chain" id="PRO_5046875614" evidence="1">
    <location>
        <begin position="20"/>
        <end position="110"/>
    </location>
</feature>
<proteinExistence type="predicted"/>
<reference evidence="2 3" key="1">
    <citation type="journal article" date="2011" name="Curr. Microbiol.">
        <title>Luteibacter jiangsuensis sp. nov.: a methamidophos-degrading bacterium isolated from a methamidophos-manufacturing factory.</title>
        <authorList>
            <person name="Wang L."/>
            <person name="Wang G.L."/>
            <person name="Li S.P."/>
            <person name="Jiang J.D."/>
        </authorList>
    </citation>
    <scope>NUCLEOTIDE SEQUENCE [LARGE SCALE GENOMIC DNA]</scope>
    <source>
        <strain evidence="2 3">CGMCC 1.10133</strain>
    </source>
</reference>
<feature type="signal peptide" evidence="1">
    <location>
        <begin position="1"/>
        <end position="19"/>
    </location>
</feature>
<protein>
    <submittedName>
        <fullName evidence="2">Uncharacterized protein</fullName>
    </submittedName>
</protein>
<dbReference type="Proteomes" id="UP001429601">
    <property type="component" value="Unassembled WGS sequence"/>
</dbReference>
<name>A0ABX0Q8Q3_9GAMM</name>
<sequence length="110" mass="11237">MKNIIIGTALVLASSASFAQTTVGPVHLQQVVTGWNSEAFSVNAGTAMPNPAGCGATDLAGTTINNPGYKTFYAAALTAMANDTPVLLVVSNTVCEGARPRLIGITLNRS</sequence>
<keyword evidence="1" id="KW-0732">Signal</keyword>